<feature type="transmembrane region" description="Helical" evidence="2">
    <location>
        <begin position="303"/>
        <end position="322"/>
    </location>
</feature>
<evidence type="ECO:0000256" key="2">
    <source>
        <dbReference type="SAM" id="Phobius"/>
    </source>
</evidence>
<dbReference type="AlphaFoldDB" id="A0A8S9Y601"/>
<reference evidence="3" key="1">
    <citation type="journal article" date="2021" name="Mol. Ecol. Resour.">
        <title>Apolygus lucorum genome provides insights into omnivorousness and mesophyll feeding.</title>
        <authorList>
            <person name="Liu Y."/>
            <person name="Liu H."/>
            <person name="Wang H."/>
            <person name="Huang T."/>
            <person name="Liu B."/>
            <person name="Yang B."/>
            <person name="Yin L."/>
            <person name="Li B."/>
            <person name="Zhang Y."/>
            <person name="Zhang S."/>
            <person name="Jiang F."/>
            <person name="Zhang X."/>
            <person name="Ren Y."/>
            <person name="Wang B."/>
            <person name="Wang S."/>
            <person name="Lu Y."/>
            <person name="Wu K."/>
            <person name="Fan W."/>
            <person name="Wang G."/>
        </authorList>
    </citation>
    <scope>NUCLEOTIDE SEQUENCE</scope>
    <source>
        <strain evidence="3">12Hb</strain>
    </source>
</reference>
<name>A0A8S9Y601_APOLU</name>
<keyword evidence="2" id="KW-0812">Transmembrane</keyword>
<dbReference type="OrthoDB" id="419711at2759"/>
<evidence type="ECO:0000313" key="3">
    <source>
        <dbReference type="EMBL" id="KAF6216254.1"/>
    </source>
</evidence>
<evidence type="ECO:0008006" key="5">
    <source>
        <dbReference type="Google" id="ProtNLM"/>
    </source>
</evidence>
<keyword evidence="4" id="KW-1185">Reference proteome</keyword>
<keyword evidence="2" id="KW-1133">Transmembrane helix</keyword>
<keyword evidence="2" id="KW-0472">Membrane</keyword>
<proteinExistence type="predicted"/>
<gene>
    <name evidence="3" type="ORF">GE061_000594</name>
</gene>
<dbReference type="Pfam" id="PF21534">
    <property type="entry name" value="Rost"/>
    <property type="match status" value="1"/>
</dbReference>
<comment type="caution">
    <text evidence="3">The sequence shown here is derived from an EMBL/GenBank/DDBJ whole genome shotgun (WGS) entry which is preliminary data.</text>
</comment>
<dbReference type="EMBL" id="WIXP02000001">
    <property type="protein sequence ID" value="KAF6216254.1"/>
    <property type="molecule type" value="Genomic_DNA"/>
</dbReference>
<feature type="transmembrane region" description="Helical" evidence="2">
    <location>
        <begin position="158"/>
        <end position="177"/>
    </location>
</feature>
<evidence type="ECO:0000313" key="4">
    <source>
        <dbReference type="Proteomes" id="UP000466442"/>
    </source>
</evidence>
<feature type="transmembrane region" description="Helical" evidence="2">
    <location>
        <begin position="239"/>
        <end position="265"/>
    </location>
</feature>
<sequence length="398" mass="45965">MINPRKEEKRGNPIRSGYRTGQQGAYGGGAARSAPQFTSVSPAHLYTVTTVRETSVRPRRFNWNLSPLAIVWRSYFVTFYPEEELLLLSPVTSYPEEDIAQRWFSSQRTRRMKRAERMTKDLLKLKLCPNIKQQELRCANCFLKSQWEKEQTASSEYLLYRIWHALAVIVIMILSILEVGKEPKSLSHYFKWPIYLTNWGLLLNVAQASLSAVLVYQAHINKKQADDEPTPPPRMDGVFNLYWCMHSCSITIAFGVSAMYWLFIYNPEFYDLDVPNFASHLFNSVFMGIDFIIAGHPFELVHAIYPLLFVSAYVVFNFFYYISGGLSRKGTVTLYEAMDWRNPVTCLKFVGGGYVVVTSVHLFLCVAYAIKRRVALSLKWRQYKRENRQASAQDNTVV</sequence>
<protein>
    <recommendedName>
        <fullName evidence="5">Protein rolling stone</fullName>
    </recommendedName>
</protein>
<dbReference type="PANTHER" id="PTHR12242:SF49">
    <property type="entry name" value="HEADBUTT, ISOFORM E"/>
    <property type="match status" value="1"/>
</dbReference>
<feature type="transmembrane region" description="Helical" evidence="2">
    <location>
        <begin position="349"/>
        <end position="370"/>
    </location>
</feature>
<dbReference type="PANTHER" id="PTHR12242">
    <property type="entry name" value="OS02G0130600 PROTEIN-RELATED"/>
    <property type="match status" value="1"/>
</dbReference>
<dbReference type="Proteomes" id="UP000466442">
    <property type="component" value="Linkage Group LG1"/>
</dbReference>
<feature type="region of interest" description="Disordered" evidence="1">
    <location>
        <begin position="1"/>
        <end position="33"/>
    </location>
</feature>
<feature type="transmembrane region" description="Helical" evidence="2">
    <location>
        <begin position="197"/>
        <end position="218"/>
    </location>
</feature>
<dbReference type="GO" id="GO:0016020">
    <property type="term" value="C:membrane"/>
    <property type="evidence" value="ECO:0007669"/>
    <property type="project" value="TreeGrafter"/>
</dbReference>
<organism evidence="3 4">
    <name type="scientific">Apolygus lucorum</name>
    <name type="common">Small green plant bug</name>
    <name type="synonym">Lygocoris lucorum</name>
    <dbReference type="NCBI Taxonomy" id="248454"/>
    <lineage>
        <taxon>Eukaryota</taxon>
        <taxon>Metazoa</taxon>
        <taxon>Ecdysozoa</taxon>
        <taxon>Arthropoda</taxon>
        <taxon>Hexapoda</taxon>
        <taxon>Insecta</taxon>
        <taxon>Pterygota</taxon>
        <taxon>Neoptera</taxon>
        <taxon>Paraneoptera</taxon>
        <taxon>Hemiptera</taxon>
        <taxon>Heteroptera</taxon>
        <taxon>Panheteroptera</taxon>
        <taxon>Cimicomorpha</taxon>
        <taxon>Miridae</taxon>
        <taxon>Mirini</taxon>
        <taxon>Apolygus</taxon>
    </lineage>
</organism>
<evidence type="ECO:0000256" key="1">
    <source>
        <dbReference type="SAM" id="MobiDB-lite"/>
    </source>
</evidence>
<dbReference type="InterPro" id="IPR049352">
    <property type="entry name" value="Rost"/>
</dbReference>
<feature type="compositionally biased region" description="Basic and acidic residues" evidence="1">
    <location>
        <begin position="1"/>
        <end position="11"/>
    </location>
</feature>
<accession>A0A8S9Y601</accession>